<gene>
    <name evidence="1" type="ORF">IC608_00980</name>
</gene>
<reference evidence="1" key="1">
    <citation type="submission" date="2020-09" db="EMBL/GenBank/DDBJ databases">
        <title>Genome seq and assembly of Devosia sp.</title>
        <authorList>
            <person name="Chhetri G."/>
        </authorList>
    </citation>
    <scope>NUCLEOTIDE SEQUENCE</scope>
    <source>
        <strain evidence="1">PTR5</strain>
    </source>
</reference>
<dbReference type="Proteomes" id="UP000654108">
    <property type="component" value="Unassembled WGS sequence"/>
</dbReference>
<proteinExistence type="predicted"/>
<dbReference type="AlphaFoldDB" id="A0A927FRX6"/>
<keyword evidence="2" id="KW-1185">Reference proteome</keyword>
<dbReference type="RefSeq" id="WP_191772171.1">
    <property type="nucleotide sequence ID" value="NZ_JACYFU010000001.1"/>
</dbReference>
<dbReference type="EMBL" id="JACYFU010000001">
    <property type="protein sequence ID" value="MBD8064049.1"/>
    <property type="molecule type" value="Genomic_DNA"/>
</dbReference>
<protein>
    <submittedName>
        <fullName evidence="1">Uncharacterized protein</fullName>
    </submittedName>
</protein>
<comment type="caution">
    <text evidence="1">The sequence shown here is derived from an EMBL/GenBank/DDBJ whole genome shotgun (WGS) entry which is preliminary data.</text>
</comment>
<evidence type="ECO:0000313" key="1">
    <source>
        <dbReference type="EMBL" id="MBD8064049.1"/>
    </source>
</evidence>
<sequence>MPSTRKMPLPVLLALTLGPAVAIGMTLWIVADLVPACTITEHARASAPDGRFDLVTYSRSCGERTEPNSQAALLPKGDPIPADAVAFAQVNGDVDLAPAWTRDGEIEITLPEGDNVVRRDPSVAGVDVVYR</sequence>
<accession>A0A927FRX6</accession>
<name>A0A927FRX6_9HYPH</name>
<organism evidence="1 2">
    <name type="scientific">Devosia oryzisoli</name>
    <dbReference type="NCBI Taxonomy" id="2774138"/>
    <lineage>
        <taxon>Bacteria</taxon>
        <taxon>Pseudomonadati</taxon>
        <taxon>Pseudomonadota</taxon>
        <taxon>Alphaproteobacteria</taxon>
        <taxon>Hyphomicrobiales</taxon>
        <taxon>Devosiaceae</taxon>
        <taxon>Devosia</taxon>
    </lineage>
</organism>
<evidence type="ECO:0000313" key="2">
    <source>
        <dbReference type="Proteomes" id="UP000654108"/>
    </source>
</evidence>